<dbReference type="PANTHER" id="PTHR11188:SF51">
    <property type="entry name" value="ARRESTIN DOMAIN-CONTAINING PROTEIN 15"/>
    <property type="match status" value="1"/>
</dbReference>
<name>A0ABD6EJ57_9BILA</name>
<feature type="domain" description="Arrestin C-terminal-like" evidence="2">
    <location>
        <begin position="172"/>
        <end position="309"/>
    </location>
</feature>
<dbReference type="SUPFAM" id="SSF81296">
    <property type="entry name" value="E set domains"/>
    <property type="match status" value="2"/>
</dbReference>
<dbReference type="EMBL" id="JBGFUD010004381">
    <property type="protein sequence ID" value="MFH4979585.1"/>
    <property type="molecule type" value="Genomic_DNA"/>
</dbReference>
<evidence type="ECO:0000256" key="1">
    <source>
        <dbReference type="ARBA" id="ARBA00005298"/>
    </source>
</evidence>
<organism evidence="3 4">
    <name type="scientific">Gnathostoma spinigerum</name>
    <dbReference type="NCBI Taxonomy" id="75299"/>
    <lineage>
        <taxon>Eukaryota</taxon>
        <taxon>Metazoa</taxon>
        <taxon>Ecdysozoa</taxon>
        <taxon>Nematoda</taxon>
        <taxon>Chromadorea</taxon>
        <taxon>Rhabditida</taxon>
        <taxon>Spirurina</taxon>
        <taxon>Gnathostomatomorpha</taxon>
        <taxon>Gnathostomatoidea</taxon>
        <taxon>Gnathostomatidae</taxon>
        <taxon>Gnathostoma</taxon>
    </lineage>
</organism>
<dbReference type="Pfam" id="PF02752">
    <property type="entry name" value="Arrestin_C"/>
    <property type="match status" value="1"/>
</dbReference>
<sequence>MIFLTSSVMPTVSINLALNENQCLAGEEVYAKVLLDSADPDTKVVEFFVDICGSGHTKWVNVRTDKIFDTHRNYFDLRIPLMANGSPMPVGRHQFPIRFRIPESAPSSYESQFGTIRYTIKVVLKTNSEQSTCTEVFPLNVISRSYFDELPQATLQELRYCDEVEFTCCALPLGVVYLYVVLPRMAYFVGETLSCTVKVHNRSQKTLKHFTLHIILKTAFEAASRYEHMVERKYVEQEIETILLGNIRSRTSAQFSDCLMRIPETTPPSQCLNKESGLPNIIAFTYALRVSALPGIEMETPLIITARGFKDICYMNPLERDRQIHLNANSSFIASSSNEIFGRCK</sequence>
<comment type="similarity">
    <text evidence="1">Belongs to the arrestin family.</text>
</comment>
<accession>A0ABD6EJ57</accession>
<dbReference type="Gene3D" id="2.60.40.640">
    <property type="match status" value="2"/>
</dbReference>
<evidence type="ECO:0000313" key="3">
    <source>
        <dbReference type="EMBL" id="MFH4979585.1"/>
    </source>
</evidence>
<keyword evidence="4" id="KW-1185">Reference proteome</keyword>
<dbReference type="AlphaFoldDB" id="A0ABD6EJ57"/>
<dbReference type="InterPro" id="IPR011021">
    <property type="entry name" value="Arrestin-like_N"/>
</dbReference>
<gene>
    <name evidence="3" type="ORF">AB6A40_006294</name>
</gene>
<dbReference type="InterPro" id="IPR011022">
    <property type="entry name" value="Arrestin_C-like"/>
</dbReference>
<proteinExistence type="inferred from homology"/>
<dbReference type="Pfam" id="PF00339">
    <property type="entry name" value="Arrestin_N"/>
    <property type="match status" value="1"/>
</dbReference>
<protein>
    <recommendedName>
        <fullName evidence="2">Arrestin C-terminal-like domain-containing protein</fullName>
    </recommendedName>
</protein>
<comment type="caution">
    <text evidence="3">The sequence shown here is derived from an EMBL/GenBank/DDBJ whole genome shotgun (WGS) entry which is preliminary data.</text>
</comment>
<dbReference type="SMART" id="SM01017">
    <property type="entry name" value="Arrestin_C"/>
    <property type="match status" value="1"/>
</dbReference>
<reference evidence="3 4" key="1">
    <citation type="submission" date="2024-08" db="EMBL/GenBank/DDBJ databases">
        <title>Gnathostoma spinigerum genome.</title>
        <authorList>
            <person name="Gonzalez-Bertolin B."/>
            <person name="Monzon S."/>
            <person name="Zaballos A."/>
            <person name="Jimenez P."/>
            <person name="Dekumyoy P."/>
            <person name="Varona S."/>
            <person name="Cuesta I."/>
            <person name="Sumanam S."/>
            <person name="Adisakwattana P."/>
            <person name="Gasser R.B."/>
            <person name="Hernandez-Gonzalez A."/>
            <person name="Young N.D."/>
            <person name="Perteguer M.J."/>
        </authorList>
    </citation>
    <scope>NUCLEOTIDE SEQUENCE [LARGE SCALE GENOMIC DNA]</scope>
    <source>
        <strain evidence="3">AL3</strain>
        <tissue evidence="3">Liver</tissue>
    </source>
</reference>
<dbReference type="Proteomes" id="UP001608902">
    <property type="component" value="Unassembled WGS sequence"/>
</dbReference>
<dbReference type="InterPro" id="IPR014752">
    <property type="entry name" value="Arrestin-like_C"/>
</dbReference>
<evidence type="ECO:0000259" key="2">
    <source>
        <dbReference type="SMART" id="SM01017"/>
    </source>
</evidence>
<dbReference type="InterPro" id="IPR014756">
    <property type="entry name" value="Ig_E-set"/>
</dbReference>
<dbReference type="InterPro" id="IPR050357">
    <property type="entry name" value="Arrestin_domain-protein"/>
</dbReference>
<evidence type="ECO:0000313" key="4">
    <source>
        <dbReference type="Proteomes" id="UP001608902"/>
    </source>
</evidence>
<dbReference type="PANTHER" id="PTHR11188">
    <property type="entry name" value="ARRESTIN DOMAIN CONTAINING PROTEIN"/>
    <property type="match status" value="1"/>
</dbReference>